<dbReference type="PANTHER" id="PTHR11485">
    <property type="entry name" value="TRANSFERRIN"/>
    <property type="match status" value="1"/>
</dbReference>
<dbReference type="SMR" id="A0A7M7QE99"/>
<evidence type="ECO:0000313" key="3">
    <source>
        <dbReference type="Proteomes" id="UP000002358"/>
    </source>
</evidence>
<dbReference type="RefSeq" id="XP_031786340.1">
    <property type="nucleotide sequence ID" value="XM_031930480.1"/>
</dbReference>
<dbReference type="Proteomes" id="UP000002358">
    <property type="component" value="Chromosome 4"/>
</dbReference>
<dbReference type="PROSITE" id="PS51408">
    <property type="entry name" value="TRANSFERRIN_LIKE_4"/>
    <property type="match status" value="1"/>
</dbReference>
<dbReference type="GO" id="GO:0006826">
    <property type="term" value="P:iron ion transport"/>
    <property type="evidence" value="ECO:0007669"/>
    <property type="project" value="TreeGrafter"/>
</dbReference>
<accession>A0A7M7QE99</accession>
<dbReference type="GO" id="GO:0005769">
    <property type="term" value="C:early endosome"/>
    <property type="evidence" value="ECO:0007669"/>
    <property type="project" value="TreeGrafter"/>
</dbReference>
<evidence type="ECO:0000313" key="2">
    <source>
        <dbReference type="EnsemblMetazoa" id="XP_031786340"/>
    </source>
</evidence>
<dbReference type="PANTHER" id="PTHR11485:SF57">
    <property type="entry name" value="TRANSFERRIN"/>
    <property type="match status" value="1"/>
</dbReference>
<dbReference type="GeneID" id="100677893"/>
<name>A0A7M7QE99_NASVI</name>
<dbReference type="GO" id="GO:0055037">
    <property type="term" value="C:recycling endosome"/>
    <property type="evidence" value="ECO:0007669"/>
    <property type="project" value="TreeGrafter"/>
</dbReference>
<proteinExistence type="predicted"/>
<dbReference type="Pfam" id="PF00405">
    <property type="entry name" value="Transferrin"/>
    <property type="match status" value="1"/>
</dbReference>
<protein>
    <recommendedName>
        <fullName evidence="1">Transferrin-like domain-containing protein</fullName>
    </recommendedName>
</protein>
<dbReference type="EnsemblMetazoa" id="XM_031930480">
    <property type="protein sequence ID" value="XP_031786340"/>
    <property type="gene ID" value="LOC100677893"/>
</dbReference>
<dbReference type="Gene3D" id="3.40.190.10">
    <property type="entry name" value="Periplasmic binding protein-like II"/>
    <property type="match status" value="1"/>
</dbReference>
<dbReference type="SUPFAM" id="SSF53850">
    <property type="entry name" value="Periplasmic binding protein-like II"/>
    <property type="match status" value="1"/>
</dbReference>
<sequence length="226" mass="25750">MPSRDECIRAVSTFKSDVFAAKPDERLGLKAIVEMLVSRKDEHNNVAAVVRKESRFRTVNDLKDAKACFSGYRGVGWNAVYLALKKKKNNSDRQRLDDVESISTFFKESCVLNIDPKNRSFPSNLYSLCKKDESNLTLEEKTFKCLEDGADVAFVNVSAVRAYASRKSRFSASNHTLVVEYIICALYLEHLFRQRRIQFQVEIALSPKRGQFVFSSKSHFGLDSRA</sequence>
<dbReference type="AlphaFoldDB" id="A0A7M7QE99"/>
<evidence type="ECO:0000259" key="1">
    <source>
        <dbReference type="PROSITE" id="PS51408"/>
    </source>
</evidence>
<reference evidence="2" key="1">
    <citation type="submission" date="2021-01" db="UniProtKB">
        <authorList>
            <consortium name="EnsemblMetazoa"/>
        </authorList>
    </citation>
    <scope>IDENTIFICATION</scope>
</reference>
<keyword evidence="3" id="KW-1185">Reference proteome</keyword>
<organism evidence="2 3">
    <name type="scientific">Nasonia vitripennis</name>
    <name type="common">Parasitic wasp</name>
    <dbReference type="NCBI Taxonomy" id="7425"/>
    <lineage>
        <taxon>Eukaryota</taxon>
        <taxon>Metazoa</taxon>
        <taxon>Ecdysozoa</taxon>
        <taxon>Arthropoda</taxon>
        <taxon>Hexapoda</taxon>
        <taxon>Insecta</taxon>
        <taxon>Pterygota</taxon>
        <taxon>Neoptera</taxon>
        <taxon>Endopterygota</taxon>
        <taxon>Hymenoptera</taxon>
        <taxon>Apocrita</taxon>
        <taxon>Proctotrupomorpha</taxon>
        <taxon>Chalcidoidea</taxon>
        <taxon>Pteromalidae</taxon>
        <taxon>Pteromalinae</taxon>
        <taxon>Nasonia</taxon>
    </lineage>
</organism>
<feature type="domain" description="Transferrin-like" evidence="1">
    <location>
        <begin position="1"/>
        <end position="226"/>
    </location>
</feature>
<dbReference type="InterPro" id="IPR001156">
    <property type="entry name" value="Transferrin-like_dom"/>
</dbReference>
<dbReference type="GO" id="GO:0005886">
    <property type="term" value="C:plasma membrane"/>
    <property type="evidence" value="ECO:0007669"/>
    <property type="project" value="TreeGrafter"/>
</dbReference>
<dbReference type="GO" id="GO:0005615">
    <property type="term" value="C:extracellular space"/>
    <property type="evidence" value="ECO:0007669"/>
    <property type="project" value="TreeGrafter"/>
</dbReference>
<dbReference type="SMART" id="SM00094">
    <property type="entry name" value="TR_FER"/>
    <property type="match status" value="1"/>
</dbReference>